<dbReference type="Gene3D" id="3.40.220.10">
    <property type="entry name" value="Leucine Aminopeptidase, subunit E, domain 1"/>
    <property type="match status" value="3"/>
</dbReference>
<comment type="caution">
    <text evidence="10">The sequence shown here is derived from an EMBL/GenBank/DDBJ whole genome shotgun (WGS) entry which is preliminary data.</text>
</comment>
<dbReference type="InterPro" id="IPR000504">
    <property type="entry name" value="RRM_dom"/>
</dbReference>
<feature type="compositionally biased region" description="Polar residues" evidence="7">
    <location>
        <begin position="798"/>
        <end position="815"/>
    </location>
</feature>
<dbReference type="Pfam" id="PF23084">
    <property type="entry name" value="KH_PARP14_1"/>
    <property type="match status" value="1"/>
</dbReference>
<dbReference type="Proteomes" id="UP000828390">
    <property type="component" value="Unassembled WGS sequence"/>
</dbReference>
<evidence type="ECO:0000256" key="7">
    <source>
        <dbReference type="SAM" id="MobiDB-lite"/>
    </source>
</evidence>
<feature type="region of interest" description="Disordered" evidence="7">
    <location>
        <begin position="2205"/>
        <end position="2229"/>
    </location>
</feature>
<feature type="non-terminal residue" evidence="10">
    <location>
        <position position="2321"/>
    </location>
</feature>
<feature type="compositionally biased region" description="Basic and acidic residues" evidence="7">
    <location>
        <begin position="323"/>
        <end position="348"/>
    </location>
</feature>
<dbReference type="GO" id="GO:0010629">
    <property type="term" value="P:negative regulation of gene expression"/>
    <property type="evidence" value="ECO:0007669"/>
    <property type="project" value="TreeGrafter"/>
</dbReference>
<name>A0A9D4N2A7_DREPO</name>
<feature type="compositionally biased region" description="Basic and acidic residues" evidence="7">
    <location>
        <begin position="149"/>
        <end position="167"/>
    </location>
</feature>
<feature type="region of interest" description="Disordered" evidence="7">
    <location>
        <begin position="139"/>
        <end position="188"/>
    </location>
</feature>
<keyword evidence="2" id="KW-0328">Glycosyltransferase</keyword>
<evidence type="ECO:0000256" key="2">
    <source>
        <dbReference type="ARBA" id="ARBA00022676"/>
    </source>
</evidence>
<dbReference type="GO" id="GO:0070212">
    <property type="term" value="P:protein poly-ADP-ribosylation"/>
    <property type="evidence" value="ECO:0007669"/>
    <property type="project" value="TreeGrafter"/>
</dbReference>
<keyword evidence="3" id="KW-0808">Transferase</keyword>
<feature type="domain" description="RRM" evidence="8">
    <location>
        <begin position="536"/>
        <end position="612"/>
    </location>
</feature>
<evidence type="ECO:0000313" key="10">
    <source>
        <dbReference type="EMBL" id="KAH3886746.1"/>
    </source>
</evidence>
<feature type="region of interest" description="Disordered" evidence="7">
    <location>
        <begin position="1768"/>
        <end position="1812"/>
    </location>
</feature>
<feature type="compositionally biased region" description="Polar residues" evidence="7">
    <location>
        <begin position="139"/>
        <end position="148"/>
    </location>
</feature>
<dbReference type="InterPro" id="IPR057044">
    <property type="entry name" value="PARP14_KH_1"/>
</dbReference>
<dbReference type="GO" id="GO:0005737">
    <property type="term" value="C:cytoplasm"/>
    <property type="evidence" value="ECO:0007669"/>
    <property type="project" value="TreeGrafter"/>
</dbReference>
<keyword evidence="6" id="KW-0694">RNA-binding</keyword>
<evidence type="ECO:0000256" key="1">
    <source>
        <dbReference type="ARBA" id="ARBA00004123"/>
    </source>
</evidence>
<feature type="compositionally biased region" description="Polar residues" evidence="7">
    <location>
        <begin position="170"/>
        <end position="179"/>
    </location>
</feature>
<dbReference type="InterPro" id="IPR002589">
    <property type="entry name" value="Macro_dom"/>
</dbReference>
<evidence type="ECO:0000256" key="3">
    <source>
        <dbReference type="ARBA" id="ARBA00022679"/>
    </source>
</evidence>
<dbReference type="SMART" id="SM00360">
    <property type="entry name" value="RRM"/>
    <property type="match status" value="6"/>
</dbReference>
<dbReference type="PROSITE" id="PS51154">
    <property type="entry name" value="MACRO"/>
    <property type="match status" value="3"/>
</dbReference>
<feature type="domain" description="Macro" evidence="9">
    <location>
        <begin position="2036"/>
        <end position="2210"/>
    </location>
</feature>
<dbReference type="SUPFAM" id="SSF52949">
    <property type="entry name" value="Macro domain-like"/>
    <property type="match status" value="3"/>
</dbReference>
<feature type="region of interest" description="Disordered" evidence="7">
    <location>
        <begin position="798"/>
        <end position="828"/>
    </location>
</feature>
<feature type="region of interest" description="Disordered" evidence="7">
    <location>
        <begin position="302"/>
        <end position="348"/>
    </location>
</feature>
<feature type="compositionally biased region" description="Polar residues" evidence="7">
    <location>
        <begin position="114"/>
        <end position="125"/>
    </location>
</feature>
<proteinExistence type="predicted"/>
<dbReference type="PANTHER" id="PTHR14453">
    <property type="entry name" value="PARP/ZINC FINGER CCCH TYPE DOMAIN CONTAINING PROTEIN"/>
    <property type="match status" value="1"/>
</dbReference>
<feature type="domain" description="RRM" evidence="8">
    <location>
        <begin position="995"/>
        <end position="1070"/>
    </location>
</feature>
<gene>
    <name evidence="10" type="ORF">DPMN_010759</name>
</gene>
<dbReference type="InterPro" id="IPR052056">
    <property type="entry name" value="Mono-ARTD/PARP"/>
</dbReference>
<dbReference type="Gene3D" id="3.30.70.330">
    <property type="match status" value="7"/>
</dbReference>
<evidence type="ECO:0000256" key="4">
    <source>
        <dbReference type="ARBA" id="ARBA00023027"/>
    </source>
</evidence>
<evidence type="ECO:0008006" key="12">
    <source>
        <dbReference type="Google" id="ProtNLM"/>
    </source>
</evidence>
<dbReference type="PROSITE" id="PS50102">
    <property type="entry name" value="RRM"/>
    <property type="match status" value="2"/>
</dbReference>
<evidence type="ECO:0000259" key="8">
    <source>
        <dbReference type="PROSITE" id="PS50102"/>
    </source>
</evidence>
<dbReference type="GO" id="GO:0044389">
    <property type="term" value="F:ubiquitin-like protein ligase binding"/>
    <property type="evidence" value="ECO:0007669"/>
    <property type="project" value="TreeGrafter"/>
</dbReference>
<dbReference type="PANTHER" id="PTHR14453:SF70">
    <property type="entry name" value="PROTEIN MONO-ADP-RIBOSYLTRANSFERASE PARP9"/>
    <property type="match status" value="1"/>
</dbReference>
<evidence type="ECO:0000256" key="6">
    <source>
        <dbReference type="PROSITE-ProRule" id="PRU00176"/>
    </source>
</evidence>
<feature type="region of interest" description="Disordered" evidence="7">
    <location>
        <begin position="98"/>
        <end position="125"/>
    </location>
</feature>
<evidence type="ECO:0000313" key="11">
    <source>
        <dbReference type="Proteomes" id="UP000828390"/>
    </source>
</evidence>
<keyword evidence="5" id="KW-0539">Nucleus</keyword>
<evidence type="ECO:0000259" key="9">
    <source>
        <dbReference type="PROSITE" id="PS51154"/>
    </source>
</evidence>
<reference evidence="10" key="1">
    <citation type="journal article" date="2019" name="bioRxiv">
        <title>The Genome of the Zebra Mussel, Dreissena polymorpha: A Resource for Invasive Species Research.</title>
        <authorList>
            <person name="McCartney M.A."/>
            <person name="Auch B."/>
            <person name="Kono T."/>
            <person name="Mallez S."/>
            <person name="Zhang Y."/>
            <person name="Obille A."/>
            <person name="Becker A."/>
            <person name="Abrahante J.E."/>
            <person name="Garbe J."/>
            <person name="Badalamenti J.P."/>
            <person name="Herman A."/>
            <person name="Mangelson H."/>
            <person name="Liachko I."/>
            <person name="Sullivan S."/>
            <person name="Sone E.D."/>
            <person name="Koren S."/>
            <person name="Silverstein K.A.T."/>
            <person name="Beckman K.B."/>
            <person name="Gohl D.M."/>
        </authorList>
    </citation>
    <scope>NUCLEOTIDE SEQUENCE</scope>
    <source>
        <strain evidence="10">Duluth1</strain>
        <tissue evidence="10">Whole animal</tissue>
    </source>
</reference>
<comment type="subcellular location">
    <subcellularLocation>
        <location evidence="1">Nucleus</location>
    </subcellularLocation>
</comment>
<keyword evidence="4" id="KW-0520">NAD</keyword>
<sequence length="2321" mass="259277">MTAKETIFLKCISLHGVPEHIGSDVLRREIQQQHGVNVVRIEEVTGAEANRNLKRWILELEGELYAKKFKSKSLEINSNGDSLTVEFKDSIECELPSSWTLPQVPRNPKPTGRHQLNPQGPVAGQSTVYQNYDAAGGYTSQMSAPHTGTSDKHLASQHGSHWEEGFREGSGQTHSQAGQGQEHMGPGNAPMGQMYGWINPGYGQMGQGHQQIPQLQEHMGYGDRNIGQGNAQRGQGHGMLAQGQGPIQMGQYETFLSNIHHDPNSGQYFIYNGFQFVPVSEEYIQQVKAYFEGQQQVLQQKQQSGYELPPEILPEKSGAYTKESVEPDTTKQKVEDLEKQNVDTDEESKTLKDPLTKITLSHLPSGVDEDYVVTFLESKKMGSLSVANVVIDYKTGCAEVEMTSPEGANALIEMRTFQMKGAQVFVEWLQVTTYDPEEELIEDSTPSIIVTGFPEGAEEDDIRMFFESKRKFEDVEVVEVKFSEDSCSAIITYSSQNDVDCVMNMCPLKLMGTVLKCERPQGRTHQKPESSKPLQPKVLVKGLPENIDEDDIKMFFENKRKFNDIQLVDVVWNAGSTSAVITFSSDNDVESVLDMCPLKLMGKELIVERFGSSDAYEKPFNSHLKSSTDSMFDGTQTEILVEDIPPEVDKEMLEMCFSSRKLRSCTIEHIDIDEVDNNAVIKFLTPQDVKTVLDNLPITIKKKEVSVQIYVPKKLCTIIVHGPEGFMKEENEDAFEMYFENEKKSGGGDIQEISFRPSEKAFYITYKEEYAAKRVVERDDHCIMKNKVKVELFKPSRSTKVSSEPMNEGSNTVYKSNKEDEHVEPESQPLKTVKIRGVRKVSSRDSVQWYFENKKKADGGDIESRFTDEEDDDVMYIKFKDESVAQAVAKRQHKLDGQELVVSLYTPPVPPPCYPNKLLIKGLNQKITFNVLDLYLEARVGITLVEGSMTYHAEQEDVVLVTVNEDIDFAKLEEACRLKALEGSHLRVSQVPISNCVLVSNISDTATVDMVSLYFENEKRSNGGQVDKMEMFSTQNYCLVYFADYKVVDKVLSKDQKLDGRQLEVRRYFPCIGKAEGDTVIRRFKKPNPLTVKANIQKIKFLHRSSANKVAVEKQLSMCHATIIWPAANDTEDVELRCTLSEDVKDCVKLAKDWNDNAKASFQDFMNTLDVESVFVVQDILKKVQEELSKISIDNPEAVAILIQRQENKIYIVGIKGNVLGLKTKVEQIVKDIQDAAEKEKSWRKVEVNNLKPIETKMLLADKFPSQMQEKFPEVKINIHPTKNEIEIEGVYSEVNAIQIEMYKVKDTFVRNESQIPDATMAMFMSRPVKEYIVKKLKHDKVIAVWETVNGKLIVMSKHDTMLSKAVDIVSKSVAIGKVQLTKESRSSVQSAAWAALEKQLLEEHQAKLTVNKTLDEVTIVCTDDIFSKILETIHDFLDKNTIYSDKWSFAKNIYKLLNKHHNQNISDLAKGENVRVQFAENQIEVSGTKKGISKVRQELELLAQKVKKQQHKISKPGITQFMKTDKGLGILHSVESTYPVIVSSSDEDNGDEDYGIYSMTSTSSSLPPGCSIIASCIAYEKRNIHVMFGNMTDLNVDAIVNAADEKLSLCGGLGKEILKKGGDTIARDCKRYIDAHGKLGEAAVFVSTSGNLKAKSIVHVAGPVWKDGMQQEDEKLTEVVFKAMHQASGKGYKSVALPAISCGAYGYPVKLATGVIVASVKNFFREVQESELTEIYLCDLKDDTVDGFVKGLEKEFGASSVRHFTRKQSSSALSLPPGSIQPMDSSDEESTDTYSADPSKGTFKPRPQQMNRALPVKLGNITVAVQKAEIAKHNIPVIVNTTSRNLDLNNGAVSKTILKQAGPEIQNELKQAYPNGISEGQVAVTKGHKLKCTNVVHGAVSNWDPKQQKKTIDELKSFVNLCMEETQKRNHSGIAFPAIGTGNLGYPKEVVAREMLTAISEFATKHPQSCIQNVDFILYPQDEGTIKAFESEITQWAKAGGKGRARGDYDHYQNLRSKSGEDSENEHLYEELPFAKDSNNFTIGNVQIKVMQGDLTKEAVDCIVNSSNETFDLKRGKVSQTLVKICGDKLVKEAHSKQKEMKKEGLAITKAHPLACKNILHVVAKETAQEWKQVVVKCLKKAKGEGYQSIAFPALGTGMNISAAETARAMCQAVKVFANEGCGSLTDVRFVIFQKEMVDDFKHEAQRSQGMTGTNRKPSMTAARAQPRNTSTNANSVCLIIHAMEVSDIKQAIDKIDALIDGEVSTTRLTDSIIQRLDERQEDALRRIAEKHNVDYRPSSNGVEIVGMMANVINASSLMN</sequence>
<protein>
    <recommendedName>
        <fullName evidence="12">Poly [ADP-ribose] polymerase</fullName>
    </recommendedName>
</protein>
<accession>A0A9D4N2A7</accession>
<dbReference type="InterPro" id="IPR035979">
    <property type="entry name" value="RBD_domain_sf"/>
</dbReference>
<dbReference type="GO" id="GO:0005634">
    <property type="term" value="C:nucleus"/>
    <property type="evidence" value="ECO:0007669"/>
    <property type="project" value="UniProtKB-SubCell"/>
</dbReference>
<dbReference type="InterPro" id="IPR043472">
    <property type="entry name" value="Macro_dom-like"/>
</dbReference>
<organism evidence="10 11">
    <name type="scientific">Dreissena polymorpha</name>
    <name type="common">Zebra mussel</name>
    <name type="synonym">Mytilus polymorpha</name>
    <dbReference type="NCBI Taxonomy" id="45954"/>
    <lineage>
        <taxon>Eukaryota</taxon>
        <taxon>Metazoa</taxon>
        <taxon>Spiralia</taxon>
        <taxon>Lophotrochozoa</taxon>
        <taxon>Mollusca</taxon>
        <taxon>Bivalvia</taxon>
        <taxon>Autobranchia</taxon>
        <taxon>Heteroconchia</taxon>
        <taxon>Euheterodonta</taxon>
        <taxon>Imparidentia</taxon>
        <taxon>Neoheterodontei</taxon>
        <taxon>Myida</taxon>
        <taxon>Dreissenoidea</taxon>
        <taxon>Dreissenidae</taxon>
        <taxon>Dreissena</taxon>
    </lineage>
</organism>
<dbReference type="CDD" id="cd02907">
    <property type="entry name" value="Macro_Af1521_BAL-like"/>
    <property type="match status" value="1"/>
</dbReference>
<feature type="domain" description="Macro" evidence="9">
    <location>
        <begin position="1572"/>
        <end position="1757"/>
    </location>
</feature>
<feature type="compositionally biased region" description="Polar residues" evidence="7">
    <location>
        <begin position="2208"/>
        <end position="2219"/>
    </location>
</feature>
<dbReference type="Pfam" id="PF01661">
    <property type="entry name" value="Macro"/>
    <property type="match status" value="3"/>
</dbReference>
<dbReference type="GO" id="GO:0003723">
    <property type="term" value="F:RNA binding"/>
    <property type="evidence" value="ECO:0007669"/>
    <property type="project" value="UniProtKB-UniRule"/>
</dbReference>
<evidence type="ECO:0000256" key="5">
    <source>
        <dbReference type="ARBA" id="ARBA00023242"/>
    </source>
</evidence>
<reference evidence="10" key="2">
    <citation type="submission" date="2020-11" db="EMBL/GenBank/DDBJ databases">
        <authorList>
            <person name="McCartney M.A."/>
            <person name="Auch B."/>
            <person name="Kono T."/>
            <person name="Mallez S."/>
            <person name="Becker A."/>
            <person name="Gohl D.M."/>
            <person name="Silverstein K.A.T."/>
            <person name="Koren S."/>
            <person name="Bechman K.B."/>
            <person name="Herman A."/>
            <person name="Abrahante J.E."/>
            <person name="Garbe J."/>
        </authorList>
    </citation>
    <scope>NUCLEOTIDE SEQUENCE</scope>
    <source>
        <strain evidence="10">Duluth1</strain>
        <tissue evidence="10">Whole animal</tissue>
    </source>
</reference>
<dbReference type="EMBL" id="JAIWYP010000001">
    <property type="protein sequence ID" value="KAH3886746.1"/>
    <property type="molecule type" value="Genomic_DNA"/>
</dbReference>
<dbReference type="SUPFAM" id="SSF54928">
    <property type="entry name" value="RNA-binding domain, RBD"/>
    <property type="match status" value="4"/>
</dbReference>
<dbReference type="GO" id="GO:1990404">
    <property type="term" value="F:NAD+-protein mono-ADP-ribosyltransferase activity"/>
    <property type="evidence" value="ECO:0007669"/>
    <property type="project" value="TreeGrafter"/>
</dbReference>
<dbReference type="GO" id="GO:0003714">
    <property type="term" value="F:transcription corepressor activity"/>
    <property type="evidence" value="ECO:0007669"/>
    <property type="project" value="TreeGrafter"/>
</dbReference>
<dbReference type="GO" id="GO:0003950">
    <property type="term" value="F:NAD+ poly-ADP-ribosyltransferase activity"/>
    <property type="evidence" value="ECO:0007669"/>
    <property type="project" value="TreeGrafter"/>
</dbReference>
<dbReference type="Pfam" id="PF23085">
    <property type="entry name" value="RRM_PARP14_3"/>
    <property type="match status" value="6"/>
</dbReference>
<keyword evidence="11" id="KW-1185">Reference proteome</keyword>
<feature type="compositionally biased region" description="Basic and acidic residues" evidence="7">
    <location>
        <begin position="816"/>
        <end position="825"/>
    </location>
</feature>
<dbReference type="GO" id="GO:0060335">
    <property type="term" value="P:positive regulation of type II interferon-mediated signaling pathway"/>
    <property type="evidence" value="ECO:0007669"/>
    <property type="project" value="TreeGrafter"/>
</dbReference>
<dbReference type="InterPro" id="IPR012677">
    <property type="entry name" value="Nucleotide-bd_a/b_plait_sf"/>
</dbReference>
<dbReference type="SMART" id="SM00506">
    <property type="entry name" value="A1pp"/>
    <property type="match status" value="3"/>
</dbReference>
<feature type="domain" description="Macro" evidence="9">
    <location>
        <begin position="1811"/>
        <end position="1998"/>
    </location>
</feature>